<evidence type="ECO:0000313" key="7">
    <source>
        <dbReference type="Proteomes" id="UP001153069"/>
    </source>
</evidence>
<dbReference type="Pfam" id="PF05970">
    <property type="entry name" value="PIF1"/>
    <property type="match status" value="1"/>
</dbReference>
<dbReference type="GO" id="GO:0043139">
    <property type="term" value="F:5'-3' DNA helicase activity"/>
    <property type="evidence" value="ECO:0007669"/>
    <property type="project" value="UniProtKB-EC"/>
</dbReference>
<keyword evidence="1" id="KW-0227">DNA damage</keyword>
<dbReference type="Pfam" id="PF14214">
    <property type="entry name" value="Helitron_like_N"/>
    <property type="match status" value="1"/>
</dbReference>
<dbReference type="Pfam" id="PF20209">
    <property type="entry name" value="DUF6570"/>
    <property type="match status" value="1"/>
</dbReference>
<dbReference type="SUPFAM" id="SSF52540">
    <property type="entry name" value="P-loop containing nucleoside triphosphate hydrolases"/>
    <property type="match status" value="2"/>
</dbReference>
<dbReference type="InterPro" id="IPR027417">
    <property type="entry name" value="P-loop_NTPase"/>
</dbReference>
<feature type="domain" description="DUF6570" evidence="5">
    <location>
        <begin position="416"/>
        <end position="565"/>
    </location>
</feature>
<dbReference type="PANTHER" id="PTHR47642">
    <property type="entry name" value="ATP-DEPENDENT DNA HELICASE"/>
    <property type="match status" value="1"/>
</dbReference>
<comment type="catalytic activity">
    <reaction evidence="1">
        <text>ATP + H2O = ADP + phosphate + H(+)</text>
        <dbReference type="Rhea" id="RHEA:13065"/>
        <dbReference type="ChEBI" id="CHEBI:15377"/>
        <dbReference type="ChEBI" id="CHEBI:15378"/>
        <dbReference type="ChEBI" id="CHEBI:30616"/>
        <dbReference type="ChEBI" id="CHEBI:43474"/>
        <dbReference type="ChEBI" id="CHEBI:456216"/>
        <dbReference type="EC" id="5.6.2.3"/>
    </reaction>
</comment>
<feature type="region of interest" description="Disordered" evidence="2">
    <location>
        <begin position="1"/>
        <end position="89"/>
    </location>
</feature>
<keyword evidence="7" id="KW-1185">Reference proteome</keyword>
<evidence type="ECO:0000259" key="5">
    <source>
        <dbReference type="Pfam" id="PF20209"/>
    </source>
</evidence>
<evidence type="ECO:0000259" key="3">
    <source>
        <dbReference type="Pfam" id="PF05970"/>
    </source>
</evidence>
<accession>A0A9N8E9T3</accession>
<feature type="region of interest" description="Disordered" evidence="2">
    <location>
        <begin position="1650"/>
        <end position="1693"/>
    </location>
</feature>
<feature type="region of interest" description="Disordered" evidence="2">
    <location>
        <begin position="1482"/>
        <end position="1537"/>
    </location>
</feature>
<keyword evidence="1 6" id="KW-0347">Helicase</keyword>
<feature type="compositionally biased region" description="Polar residues" evidence="2">
    <location>
        <begin position="1591"/>
        <end position="1606"/>
    </location>
</feature>
<evidence type="ECO:0000259" key="4">
    <source>
        <dbReference type="Pfam" id="PF14214"/>
    </source>
</evidence>
<dbReference type="GO" id="GO:0005524">
    <property type="term" value="F:ATP binding"/>
    <property type="evidence" value="ECO:0007669"/>
    <property type="project" value="UniProtKB-KW"/>
</dbReference>
<keyword evidence="1" id="KW-0547">Nucleotide-binding</keyword>
<keyword evidence="1" id="KW-0233">DNA recombination</keyword>
<organism evidence="6 7">
    <name type="scientific">Seminavis robusta</name>
    <dbReference type="NCBI Taxonomy" id="568900"/>
    <lineage>
        <taxon>Eukaryota</taxon>
        <taxon>Sar</taxon>
        <taxon>Stramenopiles</taxon>
        <taxon>Ochrophyta</taxon>
        <taxon>Bacillariophyta</taxon>
        <taxon>Bacillariophyceae</taxon>
        <taxon>Bacillariophycidae</taxon>
        <taxon>Naviculales</taxon>
        <taxon>Naviculaceae</taxon>
        <taxon>Seminavis</taxon>
    </lineage>
</organism>
<feature type="compositionally biased region" description="Basic and acidic residues" evidence="2">
    <location>
        <begin position="56"/>
        <end position="89"/>
    </location>
</feature>
<dbReference type="GO" id="GO:0006281">
    <property type="term" value="P:DNA repair"/>
    <property type="evidence" value="ECO:0007669"/>
    <property type="project" value="UniProtKB-KW"/>
</dbReference>
<dbReference type="InterPro" id="IPR010285">
    <property type="entry name" value="DNA_helicase_pif1-like_DEAD"/>
</dbReference>
<dbReference type="Proteomes" id="UP001153069">
    <property type="component" value="Unassembled WGS sequence"/>
</dbReference>
<feature type="region of interest" description="Disordered" evidence="2">
    <location>
        <begin position="1580"/>
        <end position="1606"/>
    </location>
</feature>
<keyword evidence="1" id="KW-0378">Hydrolase</keyword>
<feature type="compositionally biased region" description="Basic residues" evidence="2">
    <location>
        <begin position="1683"/>
        <end position="1693"/>
    </location>
</feature>
<evidence type="ECO:0000313" key="6">
    <source>
        <dbReference type="EMBL" id="CAB9516444.1"/>
    </source>
</evidence>
<dbReference type="CDD" id="cd18809">
    <property type="entry name" value="SF1_C_RecD"/>
    <property type="match status" value="1"/>
</dbReference>
<dbReference type="PANTHER" id="PTHR47642:SF5">
    <property type="entry name" value="ATP-DEPENDENT DNA HELICASE"/>
    <property type="match status" value="1"/>
</dbReference>
<dbReference type="GO" id="GO:0006310">
    <property type="term" value="P:DNA recombination"/>
    <property type="evidence" value="ECO:0007669"/>
    <property type="project" value="UniProtKB-KW"/>
</dbReference>
<keyword evidence="1" id="KW-0067">ATP-binding</keyword>
<feature type="region of interest" description="Disordered" evidence="2">
    <location>
        <begin position="102"/>
        <end position="148"/>
    </location>
</feature>
<evidence type="ECO:0000256" key="2">
    <source>
        <dbReference type="SAM" id="MobiDB-lite"/>
    </source>
</evidence>
<keyword evidence="1" id="KW-0234">DNA repair</keyword>
<sequence>MEQNNGGIPTQAALPEPDEETVIKNQHNTTNVDDVQKQQLLASRRERYRTKLQSESPEKRAARLAKRREQYQLKKTQQRKEESPEHREARLARRRATYHLNKQQSPEDHATKLAARRAKRNLADEHEQHCAQLSKRRRAHKEQKQTRQYEIDRSRLTFDTPHNCDTINGNAYAFHDFEMNPETSALLYHLNSGHQKFRTIDDILAYLSRNQGFQPVETPLELREMMDKLKAEIADEMLTEQEQEDIVEKFLLHQGRASCKPNGSNAESELANFPGIGQSVDAHHFVCGSCGIKSVNGQYGKVCSTVDLADLVDTPVAFTEEQLKRYERSAKEPPVLLPTDDEGSTKLFYPHRLQSAYTSPSLASTFHLHPEFVTFQTRPSKDGDKTEQHETVIFCSSCTAWLNDHRTRCAATPSLPPVHSIAAGVDFGDINRIGLAKPDLLESLVIARMRHFHNVVKVQDNHAVGGRSDLTKNEIRGHSILFRHDSPVTASLALMFGDGKSFDPEKTGANITTFLQELVTIELVGPAGSIEKLARKARMQTFLQLRPFVLYQWLTVLRSCHPLYKYDPPLPPLHEFGDMKKTIAYCNRALMEAGIPVTTERALAAEQIYADDVAGIRTKILTDSDVQLERSDDGNPDRDEHKTGACSIPVAYTYVAQHPDVIALEQHTAPGKQEENQVHSNSNNTLSTQIEAIADAFNIEYNPPSASQSDCTTDADTTSVNGGEDLSTWKSYRDETPVNEFSDMLELLTSSFPQIFLLGNGYSQEGGLLTSIQIEHLLKQYTQAAATNRDFLFYLFDCHIRHTIMRNFAAKIRKDPAAFEQYATLLRDEEFQQKILQAAENPSSPEAKQVLRTVLPVLSLGGRNTIMAGALGDTSSLSRAMAMAKRYGPVANMVTVTPDDINNPTSFRWACRSSNNFSFPAVVDEDFFESLQKNGTLRTNGNVDVPLNYSSRMKKATDNPVAVALEFRTLLENVMSILIGCPLNFEPGTRSGQRRTWYFKSEAANCPYHRGIFGHVVAFFGTVETQSRGALHFHVILWGSISPKLLEKSAGLPDICKQIQLALDSMYTAELPRHIHAKDIIVRAMKKSQSGRDCLPPYAKRYTSMKHVPSPKSTDDWKKFMWEATLRNGIHEHGWSCRKPPSGKYRCRNAKGSGDSSATLPKLLEVPTDIEQCSTFSPANNTALKDIVPTISQSPIPVQNDHMQRDYTVHPIPPLDDALVVWELQRQKLYAMPNLPDDIREAYVRSTTSSNPPHETPPLSNAEGDPINDNCLLNDGRAFCIKALLEALEEPHSPLKATIIIGNGEPSNNEHSQIDVPSIQKWLETLDATTIIFLFDKLSSEISGRNGFVTETNVTLCNSTGGSTNAILLGSTQMSAGALFYVVPYVCKNKVALEACLVALEAAQRHIEQFPSSADDSGTDRRSIQHMFTRVLNDLSRSIQVSDTQVALSLLNMGTELTSDSFRFFGADYSVNYFLHQHPPILSPAKPTTNESSSPTTNNATTDHGAHCENLLPPEATAANSHIPPDDASTHTTESGFSTEDECSFQFTHTQGYSDSHTMDVQVALHAMSQCTNKSFGPAPFYTVGDHDPPDNSSDENSTRTSNSTHRLPVQYPLHWYFRGNGLKHLTNSEYYALVDIRPISSEKISHRTLNDDVDSDSDNDSATHTVMNDFKSDDSNTVLSTKRGRKQRKPFRFHPHHPLYHSHVQLLRAKQHTLIYNAHPPKFPGEPPSPPDADASPFECETFLEDYAIWRKAADAFASWYDITFLPHEDIYGDMPASAHSAPTWESFCAKIQDMEINNRLIDRLRLDAMFTFSYGFRSNYKQRVLFSNFRHRNTTVWSDQERHEAEKLFAAVGARNRAFLDDTDTDDIINGRLSTEAFSTSKIRSYQQDRDFCKHQMTSVKYLFPSSIGTNTCHNTITQHDASTYNTNDPNIGSPVNHDHILKFESNNGLKIMETVAALQTSSLDEPERSIHSNISHRRSSRKRARNGTFLSLTSEVKRYIDMRLLSDSQKRIVDSATDYFFKLKAHRDNWPDTDFLQTMYSLKQTKPPMFLLTGDPGTGKSYVIETLVEICNILQLGTVATTSYTGIAAVNIDGSTICSMFAIHDTSDSIKAKTLSDDSIAQLRLKLRSDNLCCLILDEISTIDSRIIALLDLRLRQILDNSDIPFGGLPIICVGDFQQLGPVQKTPLCKDMLTWAARTHRSTTDHNKNSIPSTATQTSLKVPSLRRQQQLLRKFMSQRAANNSSANKKTKDQANRFHPGSLPFHGCSLFAQFERFHLTTQQRASNDDQHKDFVQKLSTGNKILLGDILQYDHLSRDDIRKNPHEWLFCPVLVATNMERLNISRHKASLWAKHHQTFVFKWKCRVRKEVNRPPSSQMASIRESNSFFWQYWVPHAPCHLSHNINCDLALVNGSPVTAHSLTFSNQEEFSRVQDLLLGPHPPPYGSEITIQEPLSVNMLINPSLDSKPISTKRQQQLDRLKSFSLLPTNSSTNDNIVIPLTPSIASSKRSDYSRFTYETGNPFTSIGTAEIRPPFAFDLAFSFTVHKAQGRTLHRVVLDLTNHPTHYSQLEFAAVFVAMSRVKDKRHIRLLCHRSLGSPFSPSAAYDYLTQLVPDRNASAFNHGFLPPSKPSRSTRSAANQGVFWDPSRALAFSREFA</sequence>
<comment type="cofactor">
    <cofactor evidence="1">
        <name>Mg(2+)</name>
        <dbReference type="ChEBI" id="CHEBI:18420"/>
    </cofactor>
</comment>
<protein>
    <recommendedName>
        <fullName evidence="1">ATP-dependent DNA helicase</fullName>
        <ecNumber evidence="1">5.6.2.3</ecNumber>
    </recommendedName>
</protein>
<dbReference type="InterPro" id="IPR025476">
    <property type="entry name" value="Helitron_helicase-like"/>
</dbReference>
<dbReference type="InterPro" id="IPR051055">
    <property type="entry name" value="PIF1_helicase"/>
</dbReference>
<dbReference type="GO" id="GO:0000723">
    <property type="term" value="P:telomere maintenance"/>
    <property type="evidence" value="ECO:0007669"/>
    <property type="project" value="InterPro"/>
</dbReference>
<feature type="domain" description="Helitron helicase-like" evidence="4">
    <location>
        <begin position="776"/>
        <end position="1037"/>
    </location>
</feature>
<feature type="region of interest" description="Disordered" evidence="2">
    <location>
        <begin position="1246"/>
        <end position="1265"/>
    </location>
</feature>
<proteinExistence type="inferred from homology"/>
<feature type="region of interest" description="Disordered" evidence="2">
    <location>
        <begin position="704"/>
        <end position="728"/>
    </location>
</feature>
<gene>
    <name evidence="6" type="ORF">SEMRO_783_G201870.1</name>
</gene>
<feature type="compositionally biased region" description="Low complexity" evidence="2">
    <location>
        <begin position="1488"/>
        <end position="1502"/>
    </location>
</feature>
<comment type="caution">
    <text evidence="6">The sequence shown here is derived from an EMBL/GenBank/DDBJ whole genome shotgun (WGS) entry which is preliminary data.</text>
</comment>
<name>A0A9N8E9T3_9STRA</name>
<feature type="compositionally biased region" description="Polar residues" evidence="2">
    <location>
        <begin position="704"/>
        <end position="721"/>
    </location>
</feature>
<dbReference type="Gene3D" id="3.40.50.300">
    <property type="entry name" value="P-loop containing nucleotide triphosphate hydrolases"/>
    <property type="match status" value="1"/>
</dbReference>
<dbReference type="EC" id="5.6.2.3" evidence="1"/>
<reference evidence="6" key="1">
    <citation type="submission" date="2020-06" db="EMBL/GenBank/DDBJ databases">
        <authorList>
            <consortium name="Plant Systems Biology data submission"/>
        </authorList>
    </citation>
    <scope>NUCLEOTIDE SEQUENCE</scope>
    <source>
        <strain evidence="6">D6</strain>
    </source>
</reference>
<comment type="similarity">
    <text evidence="1">Belongs to the helicase family.</text>
</comment>
<feature type="region of interest" description="Disordered" evidence="2">
    <location>
        <begin position="2203"/>
        <end position="2222"/>
    </location>
</feature>
<dbReference type="EMBL" id="CAICTM010000782">
    <property type="protein sequence ID" value="CAB9516444.1"/>
    <property type="molecule type" value="Genomic_DNA"/>
</dbReference>
<feature type="compositionally biased region" description="Polar residues" evidence="2">
    <location>
        <begin position="2212"/>
        <end position="2222"/>
    </location>
</feature>
<dbReference type="GO" id="GO:0016787">
    <property type="term" value="F:hydrolase activity"/>
    <property type="evidence" value="ECO:0007669"/>
    <property type="project" value="UniProtKB-KW"/>
</dbReference>
<dbReference type="InterPro" id="IPR046700">
    <property type="entry name" value="DUF6570"/>
</dbReference>
<feature type="domain" description="DNA helicase Pif1-like DEAD-box helicase" evidence="3">
    <location>
        <begin position="2043"/>
        <end position="2190"/>
    </location>
</feature>
<feature type="compositionally biased region" description="Polar residues" evidence="2">
    <location>
        <begin position="23"/>
        <end position="41"/>
    </location>
</feature>
<dbReference type="OrthoDB" id="129851at2759"/>
<evidence type="ECO:0000256" key="1">
    <source>
        <dbReference type="RuleBase" id="RU363044"/>
    </source>
</evidence>
<feature type="region of interest" description="Disordered" evidence="2">
    <location>
        <begin position="1965"/>
        <end position="1985"/>
    </location>
</feature>